<gene>
    <name evidence="2" type="primary">Aste57867_23520</name>
    <name evidence="1" type="ORF">As57867_023449</name>
    <name evidence="2" type="ORF">ASTE57867_23520</name>
</gene>
<reference evidence="2 3" key="1">
    <citation type="submission" date="2019-03" db="EMBL/GenBank/DDBJ databases">
        <authorList>
            <person name="Gaulin E."/>
            <person name="Dumas B."/>
        </authorList>
    </citation>
    <scope>NUCLEOTIDE SEQUENCE [LARGE SCALE GENOMIC DNA]</scope>
    <source>
        <strain evidence="2">CBS 568.67</strain>
    </source>
</reference>
<dbReference type="Proteomes" id="UP000332933">
    <property type="component" value="Unassembled WGS sequence"/>
</dbReference>
<reference evidence="1" key="2">
    <citation type="submission" date="2019-06" db="EMBL/GenBank/DDBJ databases">
        <title>Genomics analysis of Aphanomyces spp. identifies a new class of oomycete effector associated with host adaptation.</title>
        <authorList>
            <person name="Gaulin E."/>
        </authorList>
    </citation>
    <scope>NUCLEOTIDE SEQUENCE</scope>
    <source>
        <strain evidence="1">CBS 578.67</strain>
    </source>
</reference>
<name>A0A485LMX0_9STRA</name>
<evidence type="ECO:0000313" key="1">
    <source>
        <dbReference type="EMBL" id="KAF0684521.1"/>
    </source>
</evidence>
<dbReference type="EMBL" id="CAADRA010007302">
    <property type="protein sequence ID" value="VFU00165.1"/>
    <property type="molecule type" value="Genomic_DNA"/>
</dbReference>
<dbReference type="OrthoDB" id="79130at2759"/>
<protein>
    <submittedName>
        <fullName evidence="2">Aste57867_23520 protein</fullName>
    </submittedName>
</protein>
<evidence type="ECO:0000313" key="3">
    <source>
        <dbReference type="Proteomes" id="UP000332933"/>
    </source>
</evidence>
<evidence type="ECO:0000313" key="2">
    <source>
        <dbReference type="EMBL" id="VFU00165.1"/>
    </source>
</evidence>
<dbReference type="AlphaFoldDB" id="A0A485LMX0"/>
<organism evidence="2 3">
    <name type="scientific">Aphanomyces stellatus</name>
    <dbReference type="NCBI Taxonomy" id="120398"/>
    <lineage>
        <taxon>Eukaryota</taxon>
        <taxon>Sar</taxon>
        <taxon>Stramenopiles</taxon>
        <taxon>Oomycota</taxon>
        <taxon>Saprolegniomycetes</taxon>
        <taxon>Saprolegniales</taxon>
        <taxon>Verrucalvaceae</taxon>
        <taxon>Aphanomyces</taxon>
    </lineage>
</organism>
<keyword evidence="3" id="KW-1185">Reference proteome</keyword>
<accession>A0A485LMX0</accession>
<proteinExistence type="predicted"/>
<dbReference type="EMBL" id="VJMH01007276">
    <property type="protein sequence ID" value="KAF0684521.1"/>
    <property type="molecule type" value="Genomic_DNA"/>
</dbReference>
<sequence>MQSDNGGDQPSNPRDDTCTYIYKCCSNPRSTKKNGALHLLCEYHRRRANSVQVSYMLKKKLLDAVEPTPFDRNCDHADEACLGEDEWQDVYEALFGRDSTRR</sequence>